<evidence type="ECO:0000256" key="2">
    <source>
        <dbReference type="ARBA" id="ARBA00022801"/>
    </source>
</evidence>
<proteinExistence type="inferred from homology"/>
<feature type="domain" description="Creatinase N-terminal" evidence="5">
    <location>
        <begin position="2"/>
        <end position="129"/>
    </location>
</feature>
<evidence type="ECO:0000256" key="3">
    <source>
        <dbReference type="RuleBase" id="RU000590"/>
    </source>
</evidence>
<organism evidence="6 7">
    <name type="scientific">Candidatus Limenecus avicola</name>
    <dbReference type="NCBI Taxonomy" id="2840847"/>
    <lineage>
        <taxon>Bacteria</taxon>
        <taxon>Bacillati</taxon>
        <taxon>Bacillota</taxon>
        <taxon>Clostridia</taxon>
        <taxon>Eubacteriales</taxon>
        <taxon>Clostridiaceae</taxon>
        <taxon>Clostridiaceae incertae sedis</taxon>
        <taxon>Candidatus Limenecus</taxon>
    </lineage>
</organism>
<dbReference type="InterPro" id="IPR000587">
    <property type="entry name" value="Creatinase_N"/>
</dbReference>
<dbReference type="InterPro" id="IPR029149">
    <property type="entry name" value="Creatin/AminoP/Spt16_N"/>
</dbReference>
<dbReference type="AlphaFoldDB" id="A0A9D1MZS2"/>
<comment type="caution">
    <text evidence="6">The sequence shown here is derived from an EMBL/GenBank/DDBJ whole genome shotgun (WGS) entry which is preliminary data.</text>
</comment>
<gene>
    <name evidence="6" type="ORF">IAD26_02715</name>
</gene>
<dbReference type="EMBL" id="DVOD01000019">
    <property type="protein sequence ID" value="HIU92028.1"/>
    <property type="molecule type" value="Genomic_DNA"/>
</dbReference>
<dbReference type="GO" id="GO:0005737">
    <property type="term" value="C:cytoplasm"/>
    <property type="evidence" value="ECO:0007669"/>
    <property type="project" value="UniProtKB-ARBA"/>
</dbReference>
<protein>
    <submittedName>
        <fullName evidence="6">M24 family metallopeptidase</fullName>
    </submittedName>
</protein>
<keyword evidence="1 3" id="KW-0479">Metal-binding</keyword>
<name>A0A9D1MZS2_9CLOT</name>
<dbReference type="Gene3D" id="3.40.350.10">
    <property type="entry name" value="Creatinase/prolidase N-terminal domain"/>
    <property type="match status" value="2"/>
</dbReference>
<evidence type="ECO:0000313" key="6">
    <source>
        <dbReference type="EMBL" id="HIU92028.1"/>
    </source>
</evidence>
<dbReference type="InterPro" id="IPR036005">
    <property type="entry name" value="Creatinase/aminopeptidase-like"/>
</dbReference>
<dbReference type="SUPFAM" id="SSF53092">
    <property type="entry name" value="Creatinase/prolidase N-terminal domain"/>
    <property type="match status" value="1"/>
</dbReference>
<dbReference type="Pfam" id="PF01321">
    <property type="entry name" value="Creatinase_N"/>
    <property type="match status" value="1"/>
</dbReference>
<dbReference type="GO" id="GO:0046872">
    <property type="term" value="F:metal ion binding"/>
    <property type="evidence" value="ECO:0007669"/>
    <property type="project" value="UniProtKB-KW"/>
</dbReference>
<feature type="domain" description="Peptidase M24" evidence="4">
    <location>
        <begin position="294"/>
        <end position="504"/>
    </location>
</feature>
<dbReference type="InterPro" id="IPR050422">
    <property type="entry name" value="X-Pro_aminopeptidase_P"/>
</dbReference>
<dbReference type="PANTHER" id="PTHR43763">
    <property type="entry name" value="XAA-PRO AMINOPEPTIDASE 1"/>
    <property type="match status" value="1"/>
</dbReference>
<keyword evidence="2" id="KW-0378">Hydrolase</keyword>
<evidence type="ECO:0000256" key="1">
    <source>
        <dbReference type="ARBA" id="ARBA00022723"/>
    </source>
</evidence>
<accession>A0A9D1MZS2</accession>
<reference evidence="6" key="2">
    <citation type="journal article" date="2021" name="PeerJ">
        <title>Extensive microbial diversity within the chicken gut microbiome revealed by metagenomics and culture.</title>
        <authorList>
            <person name="Gilroy R."/>
            <person name="Ravi A."/>
            <person name="Getino M."/>
            <person name="Pursley I."/>
            <person name="Horton D.L."/>
            <person name="Alikhan N.F."/>
            <person name="Baker D."/>
            <person name="Gharbi K."/>
            <person name="Hall N."/>
            <person name="Watson M."/>
            <person name="Adriaenssens E.M."/>
            <person name="Foster-Nyarko E."/>
            <person name="Jarju S."/>
            <person name="Secka A."/>
            <person name="Antonio M."/>
            <person name="Oren A."/>
            <person name="Chaudhuri R.R."/>
            <person name="La Ragione R."/>
            <person name="Hildebrand F."/>
            <person name="Pallen M.J."/>
        </authorList>
    </citation>
    <scope>NUCLEOTIDE SEQUENCE</scope>
    <source>
        <strain evidence="6">CHK154-7741</strain>
    </source>
</reference>
<dbReference type="Gene3D" id="3.90.230.10">
    <property type="entry name" value="Creatinase/methionine aminopeptidase superfamily"/>
    <property type="match status" value="1"/>
</dbReference>
<dbReference type="GO" id="GO:0016787">
    <property type="term" value="F:hydrolase activity"/>
    <property type="evidence" value="ECO:0007669"/>
    <property type="project" value="UniProtKB-KW"/>
</dbReference>
<reference evidence="6" key="1">
    <citation type="submission" date="2020-10" db="EMBL/GenBank/DDBJ databases">
        <authorList>
            <person name="Gilroy R."/>
        </authorList>
    </citation>
    <scope>NUCLEOTIDE SEQUENCE</scope>
    <source>
        <strain evidence="6">CHK154-7741</strain>
    </source>
</reference>
<dbReference type="PANTHER" id="PTHR43763:SF6">
    <property type="entry name" value="XAA-PRO AMINOPEPTIDASE 1"/>
    <property type="match status" value="1"/>
</dbReference>
<comment type="similarity">
    <text evidence="3">Belongs to the peptidase M24B family.</text>
</comment>
<dbReference type="InterPro" id="IPR001131">
    <property type="entry name" value="Peptidase_M24B_aminopep-P_CS"/>
</dbReference>
<dbReference type="Pfam" id="PF16189">
    <property type="entry name" value="Creatinase_N_2"/>
    <property type="match status" value="1"/>
</dbReference>
<dbReference type="Pfam" id="PF00557">
    <property type="entry name" value="Peptidase_M24"/>
    <property type="match status" value="1"/>
</dbReference>
<dbReference type="PROSITE" id="PS00491">
    <property type="entry name" value="PROLINE_PEPTIDASE"/>
    <property type="match status" value="1"/>
</dbReference>
<sequence length="544" mass="61414">MIDKLREFLKDNNLDCLLVNTTDEFLVEYNELCNCARYCVTGFSGSTGDVLVTKERVYQFADGRYHEQADAEVDHETTDVVKLQLGQTFLSELAARIAPESVVGVVSDKISLNFYKALKSALNKKHCKIKPLDFDPVGLFKELKPSDNGQTVKQIDLSIAGVSADEKFKKLAKKLKNNEAYLDTHLENIAYFTNCRQYKTPFSSTFKAKMLVRKQKAQIYTNEKFDTTIGKHFEILPLKDFSNGLKNANKVIFNPSTINYRDFTLIKSKAQESPKDFIKEAKAIKNSAEIEHFKKNFERTDNVVNKAFMLTQTRKDLTELDLSDSVEKEYLAQGANQLSFKTILAAGANSSIIHYSHPSNKVKIKDGDFVLLDCGGHFEGGYSTDITRTFIKGKATALQKKVYTTVMKMFLNAYHHRVTPRTTGFTLDKIARKIHAQSGLKDFNFNHGLGHGVGINVHENPPTISCGPSGKRILKENMVFTIEPGLYKAGFGGVRLENTVYLTKVNGKLKIQSFSHVPFQEEAIDYSILNEQEKKWLKDWQAGK</sequence>
<evidence type="ECO:0000313" key="7">
    <source>
        <dbReference type="Proteomes" id="UP000886748"/>
    </source>
</evidence>
<dbReference type="InterPro" id="IPR000994">
    <property type="entry name" value="Pept_M24"/>
</dbReference>
<dbReference type="SUPFAM" id="SSF55920">
    <property type="entry name" value="Creatinase/aminopeptidase"/>
    <property type="match status" value="1"/>
</dbReference>
<evidence type="ECO:0000259" key="5">
    <source>
        <dbReference type="Pfam" id="PF01321"/>
    </source>
</evidence>
<evidence type="ECO:0000259" key="4">
    <source>
        <dbReference type="Pfam" id="PF00557"/>
    </source>
</evidence>
<dbReference type="Proteomes" id="UP000886748">
    <property type="component" value="Unassembled WGS sequence"/>
</dbReference>